<dbReference type="PANTHER" id="PTHR45640:SF26">
    <property type="entry name" value="RE23625P"/>
    <property type="match status" value="1"/>
</dbReference>
<keyword evidence="6" id="KW-1185">Reference proteome</keyword>
<evidence type="ECO:0000256" key="3">
    <source>
        <dbReference type="SAM" id="MobiDB-lite"/>
    </source>
</evidence>
<dbReference type="GO" id="GO:0009408">
    <property type="term" value="P:response to heat"/>
    <property type="evidence" value="ECO:0007669"/>
    <property type="project" value="TreeGrafter"/>
</dbReference>
<dbReference type="GO" id="GO:0043066">
    <property type="term" value="P:negative regulation of apoptotic process"/>
    <property type="evidence" value="ECO:0007669"/>
    <property type="project" value="TreeGrafter"/>
</dbReference>
<reference evidence="5 6" key="1">
    <citation type="submission" date="2024-01" db="EMBL/GenBank/DDBJ databases">
        <title>The genome of the rayed Mediterranean limpet Patella caerulea (Linnaeus, 1758).</title>
        <authorList>
            <person name="Anh-Thu Weber A."/>
            <person name="Halstead-Nussloch G."/>
        </authorList>
    </citation>
    <scope>NUCLEOTIDE SEQUENCE [LARGE SCALE GENOMIC DNA]</scope>
    <source>
        <strain evidence="5">AATW-2023a</strain>
        <tissue evidence="5">Whole specimen</tissue>
    </source>
</reference>
<comment type="similarity">
    <text evidence="1 2">Belongs to the small heat shock protein (HSP20) family.</text>
</comment>
<feature type="compositionally biased region" description="Basic and acidic residues" evidence="3">
    <location>
        <begin position="70"/>
        <end position="83"/>
    </location>
</feature>
<dbReference type="InterPro" id="IPR002068">
    <property type="entry name" value="A-crystallin/Hsp20_dom"/>
</dbReference>
<evidence type="ECO:0000259" key="4">
    <source>
        <dbReference type="PROSITE" id="PS01031"/>
    </source>
</evidence>
<dbReference type="PANTHER" id="PTHR45640">
    <property type="entry name" value="HEAT SHOCK PROTEIN HSP-12.2-RELATED"/>
    <property type="match status" value="1"/>
</dbReference>
<evidence type="ECO:0000313" key="5">
    <source>
        <dbReference type="EMBL" id="KAK6192440.1"/>
    </source>
</evidence>
<dbReference type="GO" id="GO:0042026">
    <property type="term" value="P:protein refolding"/>
    <property type="evidence" value="ECO:0007669"/>
    <property type="project" value="TreeGrafter"/>
</dbReference>
<dbReference type="Pfam" id="PF00011">
    <property type="entry name" value="HSP20"/>
    <property type="match status" value="2"/>
</dbReference>
<dbReference type="GO" id="GO:0051082">
    <property type="term" value="F:unfolded protein binding"/>
    <property type="evidence" value="ECO:0007669"/>
    <property type="project" value="TreeGrafter"/>
</dbReference>
<protein>
    <recommendedName>
        <fullName evidence="4">SHSP domain-containing protein</fullName>
    </recommendedName>
</protein>
<dbReference type="Gene3D" id="2.60.40.790">
    <property type="match status" value="2"/>
</dbReference>
<dbReference type="PRINTS" id="PR00299">
    <property type="entry name" value="ACRYSTALLIN"/>
</dbReference>
<dbReference type="GO" id="GO:0005634">
    <property type="term" value="C:nucleus"/>
    <property type="evidence" value="ECO:0007669"/>
    <property type="project" value="TreeGrafter"/>
</dbReference>
<organism evidence="5 6">
    <name type="scientific">Patella caerulea</name>
    <name type="common">Rayed Mediterranean limpet</name>
    <dbReference type="NCBI Taxonomy" id="87958"/>
    <lineage>
        <taxon>Eukaryota</taxon>
        <taxon>Metazoa</taxon>
        <taxon>Spiralia</taxon>
        <taxon>Lophotrochozoa</taxon>
        <taxon>Mollusca</taxon>
        <taxon>Gastropoda</taxon>
        <taxon>Patellogastropoda</taxon>
        <taxon>Patelloidea</taxon>
        <taxon>Patellidae</taxon>
        <taxon>Patella</taxon>
    </lineage>
</organism>
<evidence type="ECO:0000256" key="1">
    <source>
        <dbReference type="PROSITE-ProRule" id="PRU00285"/>
    </source>
</evidence>
<gene>
    <name evidence="5" type="ORF">SNE40_003908</name>
</gene>
<comment type="caution">
    <text evidence="5">The sequence shown here is derived from an EMBL/GenBank/DDBJ whole genome shotgun (WGS) entry which is preliminary data.</text>
</comment>
<name>A0AAN8Q5Z1_PATCE</name>
<sequence>MATRIPITKDSFGFDDNRSKIWEDMERDMESRRREWEDEIEKMSSDFFTLRPETGKFPLSDKFGLTDRMQPSRDDRAPLRDEGKALIEKDERGNPVFRVRFDVSDYKPDEVNVKMDANKMQVHAKHETKDGGKSVSREFSREINIPREIDPMSLQCSISKEGVLCVEAPFPTPQYSVTSGPPPPTSSYQQPQQFQTTANVTPKYQSQPPPPPSSHPYQQVPNYTPSPAYQSQAPPYQPSQSHSVHQERSTPVFHQSTPVHTMQSPPGAPYQQPPSYQQHSKPAVASNVITIQKDTKFKVEIDIEDFAPEELTVKTVDKKVVVSGRREVKEANRSSSKELCREYNIPDTVDPITVKAFFTDGGRLIVEAPYKANTNGTFIH</sequence>
<dbReference type="GO" id="GO:0005737">
    <property type="term" value="C:cytoplasm"/>
    <property type="evidence" value="ECO:0007669"/>
    <property type="project" value="TreeGrafter"/>
</dbReference>
<dbReference type="SUPFAM" id="SSF49764">
    <property type="entry name" value="HSP20-like chaperones"/>
    <property type="match status" value="2"/>
</dbReference>
<feature type="region of interest" description="Disordered" evidence="3">
    <location>
        <begin position="119"/>
        <end position="146"/>
    </location>
</feature>
<feature type="compositionally biased region" description="Polar residues" evidence="3">
    <location>
        <begin position="252"/>
        <end position="262"/>
    </location>
</feature>
<dbReference type="PROSITE" id="PS01031">
    <property type="entry name" value="SHSP"/>
    <property type="match status" value="2"/>
</dbReference>
<dbReference type="InterPro" id="IPR001436">
    <property type="entry name" value="Alpha-crystallin/sHSP_animal"/>
</dbReference>
<evidence type="ECO:0000313" key="6">
    <source>
        <dbReference type="Proteomes" id="UP001347796"/>
    </source>
</evidence>
<feature type="compositionally biased region" description="Low complexity" evidence="3">
    <location>
        <begin position="215"/>
        <end position="241"/>
    </location>
</feature>
<dbReference type="EMBL" id="JAZGQO010000002">
    <property type="protein sequence ID" value="KAK6192440.1"/>
    <property type="molecule type" value="Genomic_DNA"/>
</dbReference>
<evidence type="ECO:0000256" key="2">
    <source>
        <dbReference type="RuleBase" id="RU003616"/>
    </source>
</evidence>
<feature type="compositionally biased region" description="Low complexity" evidence="3">
    <location>
        <begin position="186"/>
        <end position="206"/>
    </location>
</feature>
<dbReference type="Proteomes" id="UP001347796">
    <property type="component" value="Unassembled WGS sequence"/>
</dbReference>
<feature type="domain" description="SHSP" evidence="4">
    <location>
        <begin position="78"/>
        <end position="186"/>
    </location>
</feature>
<proteinExistence type="inferred from homology"/>
<feature type="region of interest" description="Disordered" evidence="3">
    <location>
        <begin position="59"/>
        <end position="83"/>
    </location>
</feature>
<feature type="region of interest" description="Disordered" evidence="3">
    <location>
        <begin position="170"/>
        <end position="279"/>
    </location>
</feature>
<dbReference type="AlphaFoldDB" id="A0AAN8Q5Z1"/>
<accession>A0AAN8Q5Z1</accession>
<dbReference type="InterPro" id="IPR008978">
    <property type="entry name" value="HSP20-like_chaperone"/>
</dbReference>
<feature type="compositionally biased region" description="Basic and acidic residues" evidence="3">
    <location>
        <begin position="124"/>
        <end position="146"/>
    </location>
</feature>
<dbReference type="CDD" id="cd06526">
    <property type="entry name" value="metazoan_ACD"/>
    <property type="match status" value="2"/>
</dbReference>
<feature type="domain" description="SHSP" evidence="4">
    <location>
        <begin position="279"/>
        <end position="380"/>
    </location>
</feature>